<dbReference type="InterPro" id="IPR043128">
    <property type="entry name" value="Rev_trsase/Diguanyl_cyclase"/>
</dbReference>
<evidence type="ECO:0000313" key="2">
    <source>
        <dbReference type="EMBL" id="CDG80983.1"/>
    </source>
</evidence>
<dbReference type="InterPro" id="IPR052163">
    <property type="entry name" value="DGC-Regulatory_Protein"/>
</dbReference>
<accession>W0V0W5</accession>
<reference evidence="2 3" key="1">
    <citation type="journal article" date="2015" name="Genome Announc.">
        <title>Genome Sequence of Mushroom Soft-Rot Pathogen Janthinobacterium agaricidamnosum.</title>
        <authorList>
            <person name="Graupner K."/>
            <person name="Lackner G."/>
            <person name="Hertweck C."/>
        </authorList>
    </citation>
    <scope>NUCLEOTIDE SEQUENCE [LARGE SCALE GENOMIC DNA]</scope>
    <source>
        <strain evidence="3">NBRC 102515 / DSM 9628</strain>
    </source>
</reference>
<dbReference type="AlphaFoldDB" id="W0V0W5"/>
<evidence type="ECO:0000313" key="3">
    <source>
        <dbReference type="Proteomes" id="UP000027604"/>
    </source>
</evidence>
<dbReference type="SUPFAM" id="SSF55781">
    <property type="entry name" value="GAF domain-like"/>
    <property type="match status" value="1"/>
</dbReference>
<dbReference type="eggNOG" id="COG5001">
    <property type="taxonomic scope" value="Bacteria"/>
</dbReference>
<dbReference type="InterPro" id="IPR029016">
    <property type="entry name" value="GAF-like_dom_sf"/>
</dbReference>
<dbReference type="InterPro" id="IPR029787">
    <property type="entry name" value="Nucleotide_cyclase"/>
</dbReference>
<dbReference type="EMBL" id="HG322949">
    <property type="protein sequence ID" value="CDG80983.1"/>
    <property type="molecule type" value="Genomic_DNA"/>
</dbReference>
<sequence>MHAQTLISSPSAATLLEIIRIQTEIAKAGLDLADVMALVARRAQFLTGAAGAVVELAEGEQMVYRAACGIAEPQLGLRLQQRGSLSGLCVEQGKILHCTDSETDPRVDREACRKVGLRSMILVPLHHLDVTVGALKVLSPLPCAFNDGDIEVLGLMSELIAAAMFHAAKFETNELYFRATHDALTGIANRALFFDRLRQSLAHAERHSERVGILFLDMDDLKPINDRYGHRAGDAAIKELAQRIAGECRETDTVARVGGDEFGVILSHVASRSGVESKRDRLAECIDFPLQFEQHQLSLRASIGLAVFPDDGRKIDFLVDKADRAMYEVKRRRKSIGC</sequence>
<evidence type="ECO:0000259" key="1">
    <source>
        <dbReference type="PROSITE" id="PS50887"/>
    </source>
</evidence>
<dbReference type="STRING" id="1349767.GJA_322"/>
<name>W0V0W5_9BURK</name>
<dbReference type="PANTHER" id="PTHR46663">
    <property type="entry name" value="DIGUANYLATE CYCLASE DGCT-RELATED"/>
    <property type="match status" value="1"/>
</dbReference>
<keyword evidence="3" id="KW-1185">Reference proteome</keyword>
<dbReference type="OrthoDB" id="9812260at2"/>
<dbReference type="NCBIfam" id="TIGR00254">
    <property type="entry name" value="GGDEF"/>
    <property type="match status" value="1"/>
</dbReference>
<dbReference type="SMART" id="SM00065">
    <property type="entry name" value="GAF"/>
    <property type="match status" value="1"/>
</dbReference>
<dbReference type="HOGENOM" id="CLU_000445_11_24_4"/>
<dbReference type="InterPro" id="IPR000160">
    <property type="entry name" value="GGDEF_dom"/>
</dbReference>
<protein>
    <submittedName>
        <fullName evidence="2">Diguanylate cyclase domain protein</fullName>
    </submittedName>
</protein>
<dbReference type="PANTHER" id="PTHR46663:SF2">
    <property type="entry name" value="GGDEF DOMAIN-CONTAINING PROTEIN"/>
    <property type="match status" value="1"/>
</dbReference>
<dbReference type="CDD" id="cd01949">
    <property type="entry name" value="GGDEF"/>
    <property type="match status" value="1"/>
</dbReference>
<dbReference type="KEGG" id="jag:GJA_322"/>
<dbReference type="SMART" id="SM00267">
    <property type="entry name" value="GGDEF"/>
    <property type="match status" value="1"/>
</dbReference>
<dbReference type="Pfam" id="PF00990">
    <property type="entry name" value="GGDEF"/>
    <property type="match status" value="1"/>
</dbReference>
<dbReference type="RefSeq" id="WP_038488026.1">
    <property type="nucleotide sequence ID" value="NZ_BCTH01000024.1"/>
</dbReference>
<gene>
    <name evidence="2" type="ORF">GJA_322</name>
</gene>
<dbReference type="Gene3D" id="3.30.70.270">
    <property type="match status" value="1"/>
</dbReference>
<organism evidence="2 3">
    <name type="scientific">Janthinobacterium agaricidamnosum NBRC 102515 = DSM 9628</name>
    <dbReference type="NCBI Taxonomy" id="1349767"/>
    <lineage>
        <taxon>Bacteria</taxon>
        <taxon>Pseudomonadati</taxon>
        <taxon>Pseudomonadota</taxon>
        <taxon>Betaproteobacteria</taxon>
        <taxon>Burkholderiales</taxon>
        <taxon>Oxalobacteraceae</taxon>
        <taxon>Janthinobacterium</taxon>
    </lineage>
</organism>
<dbReference type="PATRIC" id="fig|1349767.4.peg.1010"/>
<dbReference type="Proteomes" id="UP000027604">
    <property type="component" value="Chromosome I"/>
</dbReference>
<dbReference type="InterPro" id="IPR003018">
    <property type="entry name" value="GAF"/>
</dbReference>
<dbReference type="Gene3D" id="3.30.450.40">
    <property type="match status" value="1"/>
</dbReference>
<dbReference type="Pfam" id="PF13185">
    <property type="entry name" value="GAF_2"/>
    <property type="match status" value="1"/>
</dbReference>
<dbReference type="SUPFAM" id="SSF55073">
    <property type="entry name" value="Nucleotide cyclase"/>
    <property type="match status" value="1"/>
</dbReference>
<dbReference type="PROSITE" id="PS50887">
    <property type="entry name" value="GGDEF"/>
    <property type="match status" value="1"/>
</dbReference>
<dbReference type="eggNOG" id="COG2203">
    <property type="taxonomic scope" value="Bacteria"/>
</dbReference>
<proteinExistence type="predicted"/>
<feature type="domain" description="GGDEF" evidence="1">
    <location>
        <begin position="209"/>
        <end position="338"/>
    </location>
</feature>